<dbReference type="PATRIC" id="fig|1307.472.peg.788"/>
<reference evidence="5 6" key="1">
    <citation type="submission" date="2016-02" db="EMBL/GenBank/DDBJ databases">
        <authorList>
            <consortium name="Pathogen Informatics"/>
        </authorList>
    </citation>
    <scope>NUCLEOTIDE SEQUENCE [LARGE SCALE GENOMIC DNA]</scope>
    <source>
        <strain evidence="1 6">LSS100</strain>
        <strain evidence="2 7">LSS78</strain>
        <strain evidence="3 5">LSS95</strain>
        <strain evidence="4 8">SS999</strain>
    </source>
</reference>
<dbReference type="EMBL" id="FIFN01000007">
    <property type="protein sequence ID" value="CYU08370.1"/>
    <property type="molecule type" value="Genomic_DNA"/>
</dbReference>
<evidence type="ECO:0000313" key="8">
    <source>
        <dbReference type="Proteomes" id="UP000075182"/>
    </source>
</evidence>
<evidence type="ECO:0000313" key="3">
    <source>
        <dbReference type="EMBL" id="CYV79370.1"/>
    </source>
</evidence>
<name>A0A0M9FKS9_STRSU</name>
<evidence type="ECO:0008006" key="9">
    <source>
        <dbReference type="Google" id="ProtNLM"/>
    </source>
</evidence>
<dbReference type="RefSeq" id="WP_024394453.1">
    <property type="nucleotide sequence ID" value="NZ_BCCM01000004.1"/>
</dbReference>
<dbReference type="Proteomes" id="UP000069831">
    <property type="component" value="Unassembled WGS sequence"/>
</dbReference>
<evidence type="ECO:0000313" key="1">
    <source>
        <dbReference type="EMBL" id="CYU08370.1"/>
    </source>
</evidence>
<proteinExistence type="predicted"/>
<dbReference type="Proteomes" id="UP000075182">
    <property type="component" value="Unassembled WGS sequence"/>
</dbReference>
<dbReference type="EMBL" id="FIMD01000005">
    <property type="protein sequence ID" value="CYX61865.1"/>
    <property type="molecule type" value="Genomic_DNA"/>
</dbReference>
<dbReference type="EMBL" id="FIIB01000002">
    <property type="protein sequence ID" value="CYV38376.1"/>
    <property type="molecule type" value="Genomic_DNA"/>
</dbReference>
<dbReference type="AlphaFoldDB" id="A0A0M9FKS9"/>
<evidence type="ECO:0000313" key="4">
    <source>
        <dbReference type="EMBL" id="CYX61865.1"/>
    </source>
</evidence>
<accession>A0A0M9FKS9</accession>
<evidence type="ECO:0000313" key="2">
    <source>
        <dbReference type="EMBL" id="CYV38376.1"/>
    </source>
</evidence>
<dbReference type="Proteomes" id="UP000072003">
    <property type="component" value="Unassembled WGS sequence"/>
</dbReference>
<protein>
    <recommendedName>
        <fullName evidence="9">Transcription initiation factor TFIIIB</fullName>
    </recommendedName>
</protein>
<evidence type="ECO:0000313" key="7">
    <source>
        <dbReference type="Proteomes" id="UP000074356"/>
    </source>
</evidence>
<gene>
    <name evidence="2" type="ORF">ERS132440_00333</name>
    <name evidence="3" type="ORF">ERS132457_00924</name>
    <name evidence="1" type="ORF">ERS132462_00972</name>
    <name evidence="4" type="ORF">ERS132536_00957</name>
</gene>
<evidence type="ECO:0000313" key="6">
    <source>
        <dbReference type="Proteomes" id="UP000072003"/>
    </source>
</evidence>
<dbReference type="EMBL" id="FIIR01000007">
    <property type="protein sequence ID" value="CYV79370.1"/>
    <property type="molecule type" value="Genomic_DNA"/>
</dbReference>
<dbReference type="Proteomes" id="UP000074356">
    <property type="component" value="Unassembled WGS sequence"/>
</dbReference>
<evidence type="ECO:0000313" key="5">
    <source>
        <dbReference type="Proteomes" id="UP000069831"/>
    </source>
</evidence>
<organism evidence="1 6">
    <name type="scientific">Streptococcus suis</name>
    <dbReference type="NCBI Taxonomy" id="1307"/>
    <lineage>
        <taxon>Bacteria</taxon>
        <taxon>Bacillati</taxon>
        <taxon>Bacillota</taxon>
        <taxon>Bacilli</taxon>
        <taxon>Lactobacillales</taxon>
        <taxon>Streptococcaceae</taxon>
        <taxon>Streptococcus</taxon>
    </lineage>
</organism>
<sequence length="63" mass="6962">MTKTMTCSYCGASNTILCKQPHGYASVTPADKKMAFNGQTLYHDICKNCGTVVRSFIKEPEKL</sequence>